<feature type="domain" description="LysR substrate-binding" evidence="2">
    <location>
        <begin position="6"/>
        <end position="148"/>
    </location>
</feature>
<dbReference type="GO" id="GO:0003700">
    <property type="term" value="F:DNA-binding transcription factor activity"/>
    <property type="evidence" value="ECO:0007669"/>
    <property type="project" value="TreeGrafter"/>
</dbReference>
<evidence type="ECO:0000313" key="4">
    <source>
        <dbReference type="Proteomes" id="UP000477680"/>
    </source>
</evidence>
<dbReference type="EMBL" id="CP048711">
    <property type="protein sequence ID" value="QIB67743.1"/>
    <property type="molecule type" value="Genomic_DNA"/>
</dbReference>
<protein>
    <recommendedName>
        <fullName evidence="2">LysR substrate-binding domain-containing protein</fullName>
    </recommendedName>
</protein>
<keyword evidence="4" id="KW-1185">Reference proteome</keyword>
<comment type="similarity">
    <text evidence="1">Belongs to the LysR transcriptional regulatory family.</text>
</comment>
<evidence type="ECO:0000256" key="1">
    <source>
        <dbReference type="ARBA" id="ARBA00009437"/>
    </source>
</evidence>
<dbReference type="InterPro" id="IPR005119">
    <property type="entry name" value="LysR_subst-bd"/>
</dbReference>
<dbReference type="GO" id="GO:0006351">
    <property type="term" value="P:DNA-templated transcription"/>
    <property type="evidence" value="ECO:0007669"/>
    <property type="project" value="TreeGrafter"/>
</dbReference>
<evidence type="ECO:0000259" key="2">
    <source>
        <dbReference type="Pfam" id="PF03466"/>
    </source>
</evidence>
<dbReference type="GO" id="GO:0043565">
    <property type="term" value="F:sequence-specific DNA binding"/>
    <property type="evidence" value="ECO:0007669"/>
    <property type="project" value="TreeGrafter"/>
</dbReference>
<sequence length="152" mass="16703">MNILQGDWVSRPLGSYRLQLVASPDYLASHGTPTTPSDLANHACLHHKFPSTGKLEPWPLKTVDGKPDQESSSVMVCNTSSALLDVALAGLGIASLPDFMVRQSIEQGKLISILDAHIEHEGTFRPVWPSSKHLAPKVRVFIDFMVETLFRS</sequence>
<dbReference type="KEGG" id="kim:G3T16_17245"/>
<name>A0A6C0U751_9GAMM</name>
<dbReference type="Proteomes" id="UP000477680">
    <property type="component" value="Chromosome"/>
</dbReference>
<accession>A0A6C0U751</accession>
<dbReference type="SUPFAM" id="SSF53850">
    <property type="entry name" value="Periplasmic binding protein-like II"/>
    <property type="match status" value="1"/>
</dbReference>
<reference evidence="3 4" key="1">
    <citation type="submission" date="2020-02" db="EMBL/GenBank/DDBJ databases">
        <title>Genome sequencing for Kineobactrum sp. M2.</title>
        <authorList>
            <person name="Park S.-J."/>
        </authorList>
    </citation>
    <scope>NUCLEOTIDE SEQUENCE [LARGE SCALE GENOMIC DNA]</scope>
    <source>
        <strain evidence="3 4">M2</strain>
    </source>
</reference>
<dbReference type="PANTHER" id="PTHR30537:SF72">
    <property type="entry name" value="LYSR FAMILY TRANSCRIPTIONAL REGULATOR"/>
    <property type="match status" value="1"/>
</dbReference>
<dbReference type="AlphaFoldDB" id="A0A6C0U751"/>
<evidence type="ECO:0000313" key="3">
    <source>
        <dbReference type="EMBL" id="QIB67743.1"/>
    </source>
</evidence>
<dbReference type="Pfam" id="PF03466">
    <property type="entry name" value="LysR_substrate"/>
    <property type="match status" value="1"/>
</dbReference>
<proteinExistence type="inferred from homology"/>
<gene>
    <name evidence="3" type="ORF">G3T16_17245</name>
</gene>
<dbReference type="InterPro" id="IPR058163">
    <property type="entry name" value="LysR-type_TF_proteobact-type"/>
</dbReference>
<organism evidence="3 4">
    <name type="scientific">Kineobactrum salinum</name>
    <dbReference type="NCBI Taxonomy" id="2708301"/>
    <lineage>
        <taxon>Bacteria</taxon>
        <taxon>Pseudomonadati</taxon>
        <taxon>Pseudomonadota</taxon>
        <taxon>Gammaproteobacteria</taxon>
        <taxon>Cellvibrionales</taxon>
        <taxon>Halieaceae</taxon>
        <taxon>Kineobactrum</taxon>
    </lineage>
</organism>
<dbReference type="Gene3D" id="3.40.190.10">
    <property type="entry name" value="Periplasmic binding protein-like II"/>
    <property type="match status" value="2"/>
</dbReference>
<dbReference type="PANTHER" id="PTHR30537">
    <property type="entry name" value="HTH-TYPE TRANSCRIPTIONAL REGULATOR"/>
    <property type="match status" value="1"/>
</dbReference>